<evidence type="ECO:0000256" key="1">
    <source>
        <dbReference type="SAM" id="MobiDB-lite"/>
    </source>
</evidence>
<organism evidence="2 3">
    <name type="scientific">Sulfidibacter corallicola</name>
    <dbReference type="NCBI Taxonomy" id="2818388"/>
    <lineage>
        <taxon>Bacteria</taxon>
        <taxon>Pseudomonadati</taxon>
        <taxon>Acidobacteriota</taxon>
        <taxon>Holophagae</taxon>
        <taxon>Acanthopleuribacterales</taxon>
        <taxon>Acanthopleuribacteraceae</taxon>
        <taxon>Sulfidibacter</taxon>
    </lineage>
</organism>
<reference evidence="2" key="1">
    <citation type="submission" date="2021-03" db="EMBL/GenBank/DDBJ databases">
        <title>Acanthopleuribacteraceae sp. M133.</title>
        <authorList>
            <person name="Wang G."/>
        </authorList>
    </citation>
    <scope>NUCLEOTIDE SEQUENCE</scope>
    <source>
        <strain evidence="2">M133</strain>
    </source>
</reference>
<keyword evidence="3" id="KW-1185">Reference proteome</keyword>
<dbReference type="KEGG" id="scor:J3U87_21310"/>
<dbReference type="Proteomes" id="UP000663929">
    <property type="component" value="Chromosome"/>
</dbReference>
<dbReference type="RefSeq" id="WP_237377793.1">
    <property type="nucleotide sequence ID" value="NZ_CP071793.1"/>
</dbReference>
<sequence length="100" mass="11669">MGRPAPNWFAELEHLNPDRWYTAPRLAKRVARTSANVRLVLSRRISPTYQSINGELYATWLGADLIRLAKRFVVEKRARDARKARRGTGRRGRPRKIRTE</sequence>
<protein>
    <submittedName>
        <fullName evidence="2">Uncharacterized protein</fullName>
    </submittedName>
</protein>
<feature type="region of interest" description="Disordered" evidence="1">
    <location>
        <begin position="79"/>
        <end position="100"/>
    </location>
</feature>
<dbReference type="AlphaFoldDB" id="A0A8A4TG20"/>
<dbReference type="EMBL" id="CP071793">
    <property type="protein sequence ID" value="QTD48132.1"/>
    <property type="molecule type" value="Genomic_DNA"/>
</dbReference>
<name>A0A8A4TG20_SULCO</name>
<evidence type="ECO:0000313" key="2">
    <source>
        <dbReference type="EMBL" id="QTD48132.1"/>
    </source>
</evidence>
<evidence type="ECO:0000313" key="3">
    <source>
        <dbReference type="Proteomes" id="UP000663929"/>
    </source>
</evidence>
<gene>
    <name evidence="2" type="ORF">J3U87_21310</name>
</gene>
<accession>A0A8A4TG20</accession>
<proteinExistence type="predicted"/>